<comment type="similarity">
    <text evidence="1">Belongs to the Gfo/Idh/MocA family.</text>
</comment>
<dbReference type="PATRIC" id="fig|797299.3.peg.336"/>
<dbReference type="InterPro" id="IPR055170">
    <property type="entry name" value="GFO_IDH_MocA-like_dom"/>
</dbReference>
<reference evidence="6 7" key="1">
    <citation type="submission" date="2014-01" db="EMBL/GenBank/DDBJ databases">
        <authorList>
            <consortium name="DOE Joint Genome Institute"/>
            <person name="Anderson I."/>
            <person name="Huntemann M."/>
            <person name="Han J."/>
            <person name="Chen A."/>
            <person name="Kyrpides N."/>
            <person name="Mavromatis K."/>
            <person name="Markowitz V."/>
            <person name="Palaniappan K."/>
            <person name="Ivanova N."/>
            <person name="Schaumberg A."/>
            <person name="Pati A."/>
            <person name="Liolios K."/>
            <person name="Nordberg H.P."/>
            <person name="Cantor M.N."/>
            <person name="Hua S.X."/>
            <person name="Woyke T."/>
        </authorList>
    </citation>
    <scope>NUCLEOTIDE SEQUENCE [LARGE SCALE GENOMIC DNA]</scope>
    <source>
        <strain evidence="6 7">XH-48</strain>
    </source>
</reference>
<dbReference type="InterPro" id="IPR049838">
    <property type="entry name" value="XacA-like"/>
</dbReference>
<dbReference type="HOGENOM" id="CLU_023194_5_1_2"/>
<dbReference type="Pfam" id="PF22725">
    <property type="entry name" value="GFO_IDH_MocA_C3"/>
    <property type="match status" value="1"/>
</dbReference>
<organism evidence="6 7">
    <name type="scientific">Halostagnicola larsenii XH-48</name>
    <dbReference type="NCBI Taxonomy" id="797299"/>
    <lineage>
        <taxon>Archaea</taxon>
        <taxon>Methanobacteriati</taxon>
        <taxon>Methanobacteriota</taxon>
        <taxon>Stenosarchaea group</taxon>
        <taxon>Halobacteria</taxon>
        <taxon>Halobacteriales</taxon>
        <taxon>Natrialbaceae</taxon>
        <taxon>Halostagnicola</taxon>
    </lineage>
</organism>
<evidence type="ECO:0000256" key="3">
    <source>
        <dbReference type="SAM" id="MobiDB-lite"/>
    </source>
</evidence>
<feature type="domain" description="GFO/IDH/MocA-like oxidoreductase" evidence="5">
    <location>
        <begin position="154"/>
        <end position="276"/>
    </location>
</feature>
<gene>
    <name evidence="6" type="ORF">HALLA_06500</name>
</gene>
<keyword evidence="2" id="KW-0560">Oxidoreductase</keyword>
<dbReference type="GO" id="GO:0016491">
    <property type="term" value="F:oxidoreductase activity"/>
    <property type="evidence" value="ECO:0007669"/>
    <property type="project" value="UniProtKB-KW"/>
</dbReference>
<dbReference type="Proteomes" id="UP000019024">
    <property type="component" value="Chromosome"/>
</dbReference>
<evidence type="ECO:0000313" key="7">
    <source>
        <dbReference type="Proteomes" id="UP000019024"/>
    </source>
</evidence>
<dbReference type="OrthoDB" id="195534at2157"/>
<dbReference type="Gene3D" id="3.40.50.720">
    <property type="entry name" value="NAD(P)-binding Rossmann-like Domain"/>
    <property type="match status" value="1"/>
</dbReference>
<feature type="domain" description="Gfo/Idh/MocA-like oxidoreductase N-terminal" evidence="4">
    <location>
        <begin position="25"/>
        <end position="145"/>
    </location>
</feature>
<dbReference type="AlphaFoldDB" id="W0JMZ8"/>
<dbReference type="eggNOG" id="arCOG01622">
    <property type="taxonomic scope" value="Archaea"/>
</dbReference>
<proteinExistence type="inferred from homology"/>
<dbReference type="InterPro" id="IPR036291">
    <property type="entry name" value="NAD(P)-bd_dom_sf"/>
</dbReference>
<dbReference type="GO" id="GO:0000166">
    <property type="term" value="F:nucleotide binding"/>
    <property type="evidence" value="ECO:0007669"/>
    <property type="project" value="InterPro"/>
</dbReference>
<evidence type="ECO:0000259" key="5">
    <source>
        <dbReference type="Pfam" id="PF22725"/>
    </source>
</evidence>
<dbReference type="NCBIfam" id="NF041392">
    <property type="entry name" value="XylDh_Gfo6_Halo"/>
    <property type="match status" value="1"/>
</dbReference>
<evidence type="ECO:0000313" key="6">
    <source>
        <dbReference type="EMBL" id="AHF98544.1"/>
    </source>
</evidence>
<dbReference type="STRING" id="797299.HALLA_06500"/>
<dbReference type="Pfam" id="PF01408">
    <property type="entry name" value="GFO_IDH_MocA"/>
    <property type="match status" value="1"/>
</dbReference>
<evidence type="ECO:0000256" key="2">
    <source>
        <dbReference type="ARBA" id="ARBA00023002"/>
    </source>
</evidence>
<dbReference type="PANTHER" id="PTHR22604">
    <property type="entry name" value="OXIDOREDUCTASES"/>
    <property type="match status" value="1"/>
</dbReference>
<accession>W0JMZ8</accession>
<dbReference type="SUPFAM" id="SSF51735">
    <property type="entry name" value="NAD(P)-binding Rossmann-fold domains"/>
    <property type="match status" value="1"/>
</dbReference>
<dbReference type="KEGG" id="hlr:HALLA_06500"/>
<dbReference type="PANTHER" id="PTHR22604:SF105">
    <property type="entry name" value="TRANS-1,2-DIHYDROBENZENE-1,2-DIOL DEHYDROGENASE"/>
    <property type="match status" value="1"/>
</dbReference>
<feature type="compositionally biased region" description="Basic and acidic residues" evidence="3">
    <location>
        <begin position="348"/>
        <end position="359"/>
    </location>
</feature>
<dbReference type="SUPFAM" id="SSF55347">
    <property type="entry name" value="Glyceraldehyde-3-phosphate dehydrogenase-like, C-terminal domain"/>
    <property type="match status" value="1"/>
</dbReference>
<feature type="region of interest" description="Disordered" evidence="3">
    <location>
        <begin position="348"/>
        <end position="369"/>
    </location>
</feature>
<name>W0JMZ8_9EURY</name>
<dbReference type="GeneID" id="25144143"/>
<dbReference type="EMBL" id="CP007055">
    <property type="protein sequence ID" value="AHF98544.1"/>
    <property type="molecule type" value="Genomic_DNA"/>
</dbReference>
<protein>
    <submittedName>
        <fullName evidence="6">Glucose-fructose oxidoreductase</fullName>
    </submittedName>
</protein>
<dbReference type="Gene3D" id="3.30.360.10">
    <property type="entry name" value="Dihydrodipicolinate Reductase, domain 2"/>
    <property type="match status" value="1"/>
</dbReference>
<dbReference type="InterPro" id="IPR050984">
    <property type="entry name" value="Gfo/Idh/MocA_domain"/>
</dbReference>
<evidence type="ECO:0000256" key="1">
    <source>
        <dbReference type="ARBA" id="ARBA00010928"/>
    </source>
</evidence>
<sequence>MALEEYFENFRRRDWERDSVDGTVRLAVIGIGGFARNRALPAIRAGTYCETTVLVTGSQRRTREVADEFAVEHVVDYEGYLAGELADEYDAVYVSTPNAYHARYALSAAQREKHVICEKPLEVRVDRAREIADACRQAGVALMTAYRLQLEPTVRRCRELVADGVIGDVVQVHGGFSHPLLEYTSADTWRLDPELAGGGALVDLGIYPINTTRYLLDADPVSVYASTHSSGDPFDRVDEHVSVQLEFPGDATAACTASFDAHASSQLQLVGTNGMISVISPFGGVVPQDIVVESGEMRMEHTGPPVDEVREEFDYFGYCVQTGTRPEPDGTDGIADLRVIEAAYESAETGHRIELDPSRRGASNTDRGR</sequence>
<dbReference type="RefSeq" id="WP_049951755.1">
    <property type="nucleotide sequence ID" value="NZ_CP007055.1"/>
</dbReference>
<keyword evidence="7" id="KW-1185">Reference proteome</keyword>
<dbReference type="InterPro" id="IPR000683">
    <property type="entry name" value="Gfo/Idh/MocA-like_OxRdtase_N"/>
</dbReference>
<evidence type="ECO:0000259" key="4">
    <source>
        <dbReference type="Pfam" id="PF01408"/>
    </source>
</evidence>